<sequence>MYEGDFFSIRQFISLPDRKAPKRKSTVGAASSARLSGVTTGGNKTTRDWKFLCNIVNSKKKIEIKVLNSLAFSRGRRIMSLWNFARCYINMFFSNTCFDLETRRAPLSAPHPPAAGNAATGVHRHSAHAAFSALTLFNPV</sequence>
<dbReference type="Proteomes" id="UP000299102">
    <property type="component" value="Unassembled WGS sequence"/>
</dbReference>
<evidence type="ECO:0000313" key="2">
    <source>
        <dbReference type="Proteomes" id="UP000299102"/>
    </source>
</evidence>
<keyword evidence="2" id="KW-1185">Reference proteome</keyword>
<dbReference type="AlphaFoldDB" id="A0A4C1ZAT1"/>
<protein>
    <submittedName>
        <fullName evidence="1">Uncharacterized protein</fullName>
    </submittedName>
</protein>
<accession>A0A4C1ZAT1</accession>
<gene>
    <name evidence="1" type="ORF">EVAR_103432_1</name>
</gene>
<evidence type="ECO:0000313" key="1">
    <source>
        <dbReference type="EMBL" id="GBP84244.1"/>
    </source>
</evidence>
<name>A0A4C1ZAT1_EUMVA</name>
<proteinExistence type="predicted"/>
<reference evidence="1 2" key="1">
    <citation type="journal article" date="2019" name="Commun. Biol.">
        <title>The bagworm genome reveals a unique fibroin gene that provides high tensile strength.</title>
        <authorList>
            <person name="Kono N."/>
            <person name="Nakamura H."/>
            <person name="Ohtoshi R."/>
            <person name="Tomita M."/>
            <person name="Numata K."/>
            <person name="Arakawa K."/>
        </authorList>
    </citation>
    <scope>NUCLEOTIDE SEQUENCE [LARGE SCALE GENOMIC DNA]</scope>
</reference>
<comment type="caution">
    <text evidence="1">The sequence shown here is derived from an EMBL/GenBank/DDBJ whole genome shotgun (WGS) entry which is preliminary data.</text>
</comment>
<organism evidence="1 2">
    <name type="scientific">Eumeta variegata</name>
    <name type="common">Bagworm moth</name>
    <name type="synonym">Eumeta japonica</name>
    <dbReference type="NCBI Taxonomy" id="151549"/>
    <lineage>
        <taxon>Eukaryota</taxon>
        <taxon>Metazoa</taxon>
        <taxon>Ecdysozoa</taxon>
        <taxon>Arthropoda</taxon>
        <taxon>Hexapoda</taxon>
        <taxon>Insecta</taxon>
        <taxon>Pterygota</taxon>
        <taxon>Neoptera</taxon>
        <taxon>Endopterygota</taxon>
        <taxon>Lepidoptera</taxon>
        <taxon>Glossata</taxon>
        <taxon>Ditrysia</taxon>
        <taxon>Tineoidea</taxon>
        <taxon>Psychidae</taxon>
        <taxon>Oiketicinae</taxon>
        <taxon>Eumeta</taxon>
    </lineage>
</organism>
<dbReference type="EMBL" id="BGZK01001667">
    <property type="protein sequence ID" value="GBP84244.1"/>
    <property type="molecule type" value="Genomic_DNA"/>
</dbReference>